<protein>
    <recommendedName>
        <fullName evidence="2">guanylate cyclase</fullName>
        <ecNumber evidence="2">4.6.1.2</ecNumber>
    </recommendedName>
</protein>
<dbReference type="Gene3D" id="6.10.250.780">
    <property type="match status" value="1"/>
</dbReference>
<gene>
    <name evidence="16" type="ORF">CDAUBV1_LOCUS3933</name>
</gene>
<dbReference type="GO" id="GO:0004383">
    <property type="term" value="F:guanylate cyclase activity"/>
    <property type="evidence" value="ECO:0007669"/>
    <property type="project" value="UniProtKB-EC"/>
</dbReference>
<dbReference type="Gene3D" id="3.30.70.1230">
    <property type="entry name" value="Nucleotide cyclase"/>
    <property type="match status" value="1"/>
</dbReference>
<evidence type="ECO:0000256" key="11">
    <source>
        <dbReference type="ARBA" id="ARBA00023239"/>
    </source>
</evidence>
<keyword evidence="12" id="KW-0141">cGMP biosynthesis</keyword>
<dbReference type="AlphaFoldDB" id="A0AAV2T245"/>
<evidence type="ECO:0000313" key="16">
    <source>
        <dbReference type="EMBL" id="CAL5131513.1"/>
    </source>
</evidence>
<dbReference type="GO" id="GO:0007168">
    <property type="term" value="P:receptor guanylyl cyclase signaling pathway"/>
    <property type="evidence" value="ECO:0007669"/>
    <property type="project" value="TreeGrafter"/>
</dbReference>
<proteinExistence type="inferred from homology"/>
<evidence type="ECO:0000256" key="14">
    <source>
        <dbReference type="SAM" id="MobiDB-lite"/>
    </source>
</evidence>
<name>A0AAV2T245_CALDB</name>
<evidence type="ECO:0000256" key="2">
    <source>
        <dbReference type="ARBA" id="ARBA00012202"/>
    </source>
</evidence>
<evidence type="ECO:0000313" key="17">
    <source>
        <dbReference type="Proteomes" id="UP001497525"/>
    </source>
</evidence>
<sequence length="448" mass="50491">MDSIRFTSTTEKVESFIAKMENLPYLAPEYKQRPDLYLVPEMDVFSFGTLMSEVAYRTNFAKELQQCFEYQPEVPVESCFKEETEFEVNTAPPYEAYSQVREYSLHLEALVEERTTALQTERILTDQLLQSMLPKAVAEALRVGQHVPPEAYDQCTIYFSDIVGFTTISSMSTPFEVVGLLNKLYSAFDEIIDRYDVYKVETIGDAYMVASGVPRRNGEKHAVAITDMSLDLVSASHDFVIPHMPKEPLKIRVGLHSGPVCAGVVGLKMPRYCLFGDTVNTASRMESTGEAYKIHCSATTHAILERLGGFVFEKRGTITVKLNHTVARLIAATVSEEDVSLTLKFTVGYVPDLMPSALVNVQSFPIFDELSSLDLAGKGEMETWWVLKRLREDLDHDLCPVPITWKNKANKKKGLIRKIVQQVVDNNNAQRHENTDNTKKEAKAEEVT</sequence>
<dbReference type="GO" id="GO:0005886">
    <property type="term" value="C:plasma membrane"/>
    <property type="evidence" value="ECO:0007669"/>
    <property type="project" value="TreeGrafter"/>
</dbReference>
<keyword evidence="6" id="KW-1133">Transmembrane helix</keyword>
<evidence type="ECO:0000256" key="10">
    <source>
        <dbReference type="ARBA" id="ARBA00023180"/>
    </source>
</evidence>
<evidence type="ECO:0000256" key="5">
    <source>
        <dbReference type="ARBA" id="ARBA00022741"/>
    </source>
</evidence>
<reference evidence="16" key="1">
    <citation type="submission" date="2024-06" db="EMBL/GenBank/DDBJ databases">
        <authorList>
            <person name="Liu X."/>
            <person name="Lenzi L."/>
            <person name="Haldenby T S."/>
            <person name="Uol C."/>
        </authorList>
    </citation>
    <scope>NUCLEOTIDE SEQUENCE</scope>
</reference>
<dbReference type="InterPro" id="IPR018297">
    <property type="entry name" value="A/G_cyclase_CS"/>
</dbReference>
<dbReference type="EC" id="4.6.1.2" evidence="2"/>
<dbReference type="GO" id="GO:0004016">
    <property type="term" value="F:adenylate cyclase activity"/>
    <property type="evidence" value="ECO:0007669"/>
    <property type="project" value="TreeGrafter"/>
</dbReference>
<dbReference type="PROSITE" id="PS50125">
    <property type="entry name" value="GUANYLATE_CYCLASE_2"/>
    <property type="match status" value="1"/>
</dbReference>
<keyword evidence="3" id="KW-0812">Transmembrane</keyword>
<evidence type="ECO:0000256" key="3">
    <source>
        <dbReference type="ARBA" id="ARBA00022692"/>
    </source>
</evidence>
<keyword evidence="8" id="KW-0472">Membrane</keyword>
<dbReference type="SUPFAM" id="SSF55073">
    <property type="entry name" value="Nucleotide cyclase"/>
    <property type="match status" value="1"/>
</dbReference>
<dbReference type="InterPro" id="IPR050401">
    <property type="entry name" value="Cyclic_nucleotide_synthase"/>
</dbReference>
<keyword evidence="9" id="KW-0675">Receptor</keyword>
<keyword evidence="11 13" id="KW-0456">Lyase</keyword>
<evidence type="ECO:0000256" key="9">
    <source>
        <dbReference type="ARBA" id="ARBA00023170"/>
    </source>
</evidence>
<keyword evidence="10" id="KW-0325">Glycoprotein</keyword>
<dbReference type="EMBL" id="CAXLJL010000098">
    <property type="protein sequence ID" value="CAL5131513.1"/>
    <property type="molecule type" value="Genomic_DNA"/>
</dbReference>
<evidence type="ECO:0000259" key="15">
    <source>
        <dbReference type="PROSITE" id="PS50125"/>
    </source>
</evidence>
<evidence type="ECO:0000256" key="12">
    <source>
        <dbReference type="ARBA" id="ARBA00023293"/>
    </source>
</evidence>
<comment type="similarity">
    <text evidence="13">Belongs to the adenylyl cyclase class-4/guanylyl cyclase family.</text>
</comment>
<dbReference type="InterPro" id="IPR029787">
    <property type="entry name" value="Nucleotide_cyclase"/>
</dbReference>
<dbReference type="CDD" id="cd07302">
    <property type="entry name" value="CHD"/>
    <property type="match status" value="1"/>
</dbReference>
<dbReference type="PROSITE" id="PS00452">
    <property type="entry name" value="GUANYLATE_CYCLASE_1"/>
    <property type="match status" value="1"/>
</dbReference>
<accession>A0AAV2T245</accession>
<dbReference type="GO" id="GO:0001653">
    <property type="term" value="F:peptide receptor activity"/>
    <property type="evidence" value="ECO:0007669"/>
    <property type="project" value="TreeGrafter"/>
</dbReference>
<keyword evidence="7" id="KW-0342">GTP-binding</keyword>
<feature type="domain" description="Guanylate cyclase" evidence="15">
    <location>
        <begin position="156"/>
        <end position="286"/>
    </location>
</feature>
<keyword evidence="5" id="KW-0547">Nucleotide-binding</keyword>
<organism evidence="16 17">
    <name type="scientific">Calicophoron daubneyi</name>
    <name type="common">Rumen fluke</name>
    <name type="synonym">Paramphistomum daubneyi</name>
    <dbReference type="NCBI Taxonomy" id="300641"/>
    <lineage>
        <taxon>Eukaryota</taxon>
        <taxon>Metazoa</taxon>
        <taxon>Spiralia</taxon>
        <taxon>Lophotrochozoa</taxon>
        <taxon>Platyhelminthes</taxon>
        <taxon>Trematoda</taxon>
        <taxon>Digenea</taxon>
        <taxon>Plagiorchiida</taxon>
        <taxon>Pronocephalata</taxon>
        <taxon>Paramphistomoidea</taxon>
        <taxon>Paramphistomidae</taxon>
        <taxon>Calicophoron</taxon>
    </lineage>
</organism>
<dbReference type="Pfam" id="PF00211">
    <property type="entry name" value="Guanylate_cyc"/>
    <property type="match status" value="1"/>
</dbReference>
<evidence type="ECO:0000256" key="4">
    <source>
        <dbReference type="ARBA" id="ARBA00022729"/>
    </source>
</evidence>
<dbReference type="GO" id="GO:0035556">
    <property type="term" value="P:intracellular signal transduction"/>
    <property type="evidence" value="ECO:0007669"/>
    <property type="project" value="InterPro"/>
</dbReference>
<dbReference type="PANTHER" id="PTHR11920:SF507">
    <property type="entry name" value="GUANYLATE CYCLASE"/>
    <property type="match status" value="1"/>
</dbReference>
<dbReference type="PANTHER" id="PTHR11920">
    <property type="entry name" value="GUANYLYL CYCLASE"/>
    <property type="match status" value="1"/>
</dbReference>
<evidence type="ECO:0000256" key="8">
    <source>
        <dbReference type="ARBA" id="ARBA00023136"/>
    </source>
</evidence>
<evidence type="ECO:0000256" key="13">
    <source>
        <dbReference type="RuleBase" id="RU000405"/>
    </source>
</evidence>
<dbReference type="Proteomes" id="UP001497525">
    <property type="component" value="Unassembled WGS sequence"/>
</dbReference>
<dbReference type="SMART" id="SM00044">
    <property type="entry name" value="CYCc"/>
    <property type="match status" value="1"/>
</dbReference>
<comment type="caution">
    <text evidence="16">The sequence shown here is derived from an EMBL/GenBank/DDBJ whole genome shotgun (WGS) entry which is preliminary data.</text>
</comment>
<evidence type="ECO:0000256" key="6">
    <source>
        <dbReference type="ARBA" id="ARBA00022989"/>
    </source>
</evidence>
<evidence type="ECO:0000256" key="1">
    <source>
        <dbReference type="ARBA" id="ARBA00004479"/>
    </source>
</evidence>
<dbReference type="GO" id="GO:0005525">
    <property type="term" value="F:GTP binding"/>
    <property type="evidence" value="ECO:0007669"/>
    <property type="project" value="UniProtKB-KW"/>
</dbReference>
<comment type="subcellular location">
    <subcellularLocation>
        <location evidence="1">Membrane</location>
        <topology evidence="1">Single-pass type I membrane protein</topology>
    </subcellularLocation>
</comment>
<dbReference type="InterPro" id="IPR001054">
    <property type="entry name" value="A/G_cyclase"/>
</dbReference>
<evidence type="ECO:0000256" key="7">
    <source>
        <dbReference type="ARBA" id="ARBA00023134"/>
    </source>
</evidence>
<dbReference type="FunFam" id="3.30.70.1230:FF:000004">
    <property type="entry name" value="Guanylate cyclase"/>
    <property type="match status" value="1"/>
</dbReference>
<feature type="compositionally biased region" description="Basic and acidic residues" evidence="14">
    <location>
        <begin position="430"/>
        <end position="448"/>
    </location>
</feature>
<feature type="region of interest" description="Disordered" evidence="14">
    <location>
        <begin position="426"/>
        <end position="448"/>
    </location>
</feature>
<keyword evidence="4" id="KW-0732">Signal</keyword>